<dbReference type="Proteomes" id="UP000286045">
    <property type="component" value="Unassembled WGS sequence"/>
</dbReference>
<evidence type="ECO:0000313" key="1">
    <source>
        <dbReference type="EMBL" id="RWA07402.1"/>
    </source>
</evidence>
<proteinExistence type="predicted"/>
<dbReference type="STRING" id="363999.A0A439CYX3"/>
<accession>A0A439CYX3</accession>
<reference evidence="1 2" key="1">
    <citation type="submission" date="2018-12" db="EMBL/GenBank/DDBJ databases">
        <title>Draft genome sequence of Xylaria grammica IHI A82.</title>
        <authorList>
            <person name="Buettner E."/>
            <person name="Kellner H."/>
        </authorList>
    </citation>
    <scope>NUCLEOTIDE SEQUENCE [LARGE SCALE GENOMIC DNA]</scope>
    <source>
        <strain evidence="1 2">IHI A82</strain>
    </source>
</reference>
<sequence>MADEIPTVQILDKENYFSQALVPLPNALPYAPLPPSSLRLRTSVLSLTVNNFTYAALGTVLKWWDVHPLPPSTPAPYNDSAKYGRISAWGYAEVLDSTVPSIPAGSHVWGYVPLGTLPEDLSVKLHPEISDQIFVTSAHRQHVMPIYNRYFVYLPSTPRGPEIAQKTAGVAYDAALRV</sequence>
<feature type="non-terminal residue" evidence="1">
    <location>
        <position position="178"/>
    </location>
</feature>
<protein>
    <submittedName>
        <fullName evidence="1">Uncharacterized protein</fullName>
    </submittedName>
</protein>
<name>A0A439CYX3_9PEZI</name>
<dbReference type="AlphaFoldDB" id="A0A439CYX3"/>
<keyword evidence="2" id="KW-1185">Reference proteome</keyword>
<evidence type="ECO:0000313" key="2">
    <source>
        <dbReference type="Proteomes" id="UP000286045"/>
    </source>
</evidence>
<organism evidence="1 2">
    <name type="scientific">Xylaria grammica</name>
    <dbReference type="NCBI Taxonomy" id="363999"/>
    <lineage>
        <taxon>Eukaryota</taxon>
        <taxon>Fungi</taxon>
        <taxon>Dikarya</taxon>
        <taxon>Ascomycota</taxon>
        <taxon>Pezizomycotina</taxon>
        <taxon>Sordariomycetes</taxon>
        <taxon>Xylariomycetidae</taxon>
        <taxon>Xylariales</taxon>
        <taxon>Xylariaceae</taxon>
        <taxon>Xylaria</taxon>
    </lineage>
</organism>
<comment type="caution">
    <text evidence="1">The sequence shown here is derived from an EMBL/GenBank/DDBJ whole genome shotgun (WGS) entry which is preliminary data.</text>
</comment>
<dbReference type="InterPro" id="IPR021276">
    <property type="entry name" value="DUF2855"/>
</dbReference>
<dbReference type="EMBL" id="RYZI01000261">
    <property type="protein sequence ID" value="RWA07402.1"/>
    <property type="molecule type" value="Genomic_DNA"/>
</dbReference>
<dbReference type="Pfam" id="PF11017">
    <property type="entry name" value="DUF2855"/>
    <property type="match status" value="1"/>
</dbReference>
<gene>
    <name evidence="1" type="ORF">EKO27_g7702</name>
</gene>